<dbReference type="InterPro" id="IPR002344">
    <property type="entry name" value="Lupus_La"/>
</dbReference>
<protein>
    <recommendedName>
        <fullName evidence="10">La-related protein 6A</fullName>
    </recommendedName>
</protein>
<dbReference type="GO" id="GO:1990904">
    <property type="term" value="C:ribonucleoprotein complex"/>
    <property type="evidence" value="ECO:0007669"/>
    <property type="project" value="InterPro"/>
</dbReference>
<dbReference type="InterPro" id="IPR012677">
    <property type="entry name" value="Nucleotide-bd_a/b_plait_sf"/>
</dbReference>
<feature type="region of interest" description="Disordered" evidence="5">
    <location>
        <begin position="295"/>
        <end position="367"/>
    </location>
</feature>
<dbReference type="SMART" id="SM00715">
    <property type="entry name" value="LA"/>
    <property type="match status" value="1"/>
</dbReference>
<feature type="compositionally biased region" description="Pro residues" evidence="5">
    <location>
        <begin position="1"/>
        <end position="18"/>
    </location>
</feature>
<dbReference type="SUPFAM" id="SSF54928">
    <property type="entry name" value="RNA-binding domain, RBD"/>
    <property type="match status" value="1"/>
</dbReference>
<evidence type="ECO:0000256" key="3">
    <source>
        <dbReference type="ARBA" id="ARBA00023242"/>
    </source>
</evidence>
<dbReference type="GO" id="GO:0005634">
    <property type="term" value="C:nucleus"/>
    <property type="evidence" value="ECO:0007669"/>
    <property type="project" value="UniProtKB-SubCell"/>
</dbReference>
<feature type="compositionally biased region" description="Basic residues" evidence="5">
    <location>
        <begin position="249"/>
        <end position="262"/>
    </location>
</feature>
<evidence type="ECO:0000256" key="5">
    <source>
        <dbReference type="SAM" id="MobiDB-lite"/>
    </source>
</evidence>
<dbReference type="GO" id="GO:0006396">
    <property type="term" value="P:RNA processing"/>
    <property type="evidence" value="ECO:0007669"/>
    <property type="project" value="InterPro"/>
</dbReference>
<dbReference type="InterPro" id="IPR000504">
    <property type="entry name" value="RRM_dom"/>
</dbReference>
<feature type="compositionally biased region" description="Basic residues" evidence="5">
    <location>
        <begin position="305"/>
        <end position="315"/>
    </location>
</feature>
<dbReference type="SUPFAM" id="SSF46785">
    <property type="entry name" value="Winged helix' DNA-binding domain"/>
    <property type="match status" value="1"/>
</dbReference>
<dbReference type="GO" id="GO:0003729">
    <property type="term" value="F:mRNA binding"/>
    <property type="evidence" value="ECO:0007669"/>
    <property type="project" value="TreeGrafter"/>
</dbReference>
<proteinExistence type="predicted"/>
<dbReference type="EMBL" id="JAUJYO010000014">
    <property type="protein sequence ID" value="KAK1299439.1"/>
    <property type="molecule type" value="Genomic_DNA"/>
</dbReference>
<dbReference type="PRINTS" id="PR00302">
    <property type="entry name" value="LUPUSLA"/>
</dbReference>
<sequence>MEGETPPPPPPPSPPPPSERVTPETSESPPPPPPPSETLENQEVEEPSSPSHLKEQASSETPEDHVLEGASPPSDSVSQDSNLRDKIVRQVEYYFSNENLPTDKFLLKFVKKNKGFVPIEVIASFRKMKKLVQDSSQIEIALRTSSQLIISSDKKSVKRLKPLSDSDISNAEFRTVLVENLPDDHSRDNLQRIFGDVGKDLPVVDYHGHVLHALIEYERVEEAENAVTTLHDEKNWRSGMQVKLLSKPKGNHSGRQHHKGVIPKKNNDMPTFDVDGDKHMNSSDHHDEIIGKEELDHLSEQGGGRGRKGGRRRRQGYYINGHGDGHAPGGSSTECLSKSAPGPRVPDGTRGFMMGRGKPIIADKSAD</sequence>
<dbReference type="Gene3D" id="1.10.10.10">
    <property type="entry name" value="Winged helix-like DNA-binding domain superfamily/Winged helix DNA-binding domain"/>
    <property type="match status" value="1"/>
</dbReference>
<dbReference type="PANTHER" id="PTHR22792:SF159">
    <property type="entry name" value="LA-RELATED PROTEIN 1B-RELATED"/>
    <property type="match status" value="1"/>
</dbReference>
<keyword evidence="2 4" id="KW-0694">RNA-binding</keyword>
<comment type="caution">
    <text evidence="8">The sequence shown here is derived from an EMBL/GenBank/DDBJ whole genome shotgun (WGS) entry which is preliminary data.</text>
</comment>
<name>A0AAV9DEV5_ACOCL</name>
<dbReference type="PROSITE" id="PS50102">
    <property type="entry name" value="RRM"/>
    <property type="match status" value="1"/>
</dbReference>
<dbReference type="Pfam" id="PF05383">
    <property type="entry name" value="La"/>
    <property type="match status" value="1"/>
</dbReference>
<feature type="compositionally biased region" description="Basic and acidic residues" evidence="5">
    <location>
        <begin position="52"/>
        <end position="67"/>
    </location>
</feature>
<evidence type="ECO:0008006" key="10">
    <source>
        <dbReference type="Google" id="ProtNLM"/>
    </source>
</evidence>
<feature type="region of interest" description="Disordered" evidence="5">
    <location>
        <begin position="246"/>
        <end position="268"/>
    </location>
</feature>
<evidence type="ECO:0000259" key="7">
    <source>
        <dbReference type="PROSITE" id="PS50961"/>
    </source>
</evidence>
<dbReference type="InterPro" id="IPR006630">
    <property type="entry name" value="La_HTH"/>
</dbReference>
<evidence type="ECO:0000256" key="2">
    <source>
        <dbReference type="ARBA" id="ARBA00022884"/>
    </source>
</evidence>
<reference evidence="8" key="1">
    <citation type="journal article" date="2023" name="Nat. Commun.">
        <title>Diploid and tetraploid genomes of Acorus and the evolution of monocots.</title>
        <authorList>
            <person name="Ma L."/>
            <person name="Liu K.W."/>
            <person name="Li Z."/>
            <person name="Hsiao Y.Y."/>
            <person name="Qi Y."/>
            <person name="Fu T."/>
            <person name="Tang G.D."/>
            <person name="Zhang D."/>
            <person name="Sun W.H."/>
            <person name="Liu D.K."/>
            <person name="Li Y."/>
            <person name="Chen G.Z."/>
            <person name="Liu X.D."/>
            <person name="Liao X.Y."/>
            <person name="Jiang Y.T."/>
            <person name="Yu X."/>
            <person name="Hao Y."/>
            <person name="Huang J."/>
            <person name="Zhao X.W."/>
            <person name="Ke S."/>
            <person name="Chen Y.Y."/>
            <person name="Wu W.L."/>
            <person name="Hsu J.L."/>
            <person name="Lin Y.F."/>
            <person name="Huang M.D."/>
            <person name="Li C.Y."/>
            <person name="Huang L."/>
            <person name="Wang Z.W."/>
            <person name="Zhao X."/>
            <person name="Zhong W.Y."/>
            <person name="Peng D.H."/>
            <person name="Ahmad S."/>
            <person name="Lan S."/>
            <person name="Zhang J.S."/>
            <person name="Tsai W.C."/>
            <person name="Van de Peer Y."/>
            <person name="Liu Z.J."/>
        </authorList>
    </citation>
    <scope>NUCLEOTIDE SEQUENCE</scope>
    <source>
        <strain evidence="8">CP</strain>
    </source>
</reference>
<organism evidence="8 9">
    <name type="scientific">Acorus calamus</name>
    <name type="common">Sweet flag</name>
    <dbReference type="NCBI Taxonomy" id="4465"/>
    <lineage>
        <taxon>Eukaryota</taxon>
        <taxon>Viridiplantae</taxon>
        <taxon>Streptophyta</taxon>
        <taxon>Embryophyta</taxon>
        <taxon>Tracheophyta</taxon>
        <taxon>Spermatophyta</taxon>
        <taxon>Magnoliopsida</taxon>
        <taxon>Liliopsida</taxon>
        <taxon>Acoraceae</taxon>
        <taxon>Acorus</taxon>
    </lineage>
</organism>
<dbReference type="InterPro" id="IPR045180">
    <property type="entry name" value="La_dom_prot"/>
</dbReference>
<dbReference type="Proteomes" id="UP001180020">
    <property type="component" value="Unassembled WGS sequence"/>
</dbReference>
<feature type="domain" description="HTH La-type RNA-binding" evidence="7">
    <location>
        <begin position="77"/>
        <end position="167"/>
    </location>
</feature>
<feature type="region of interest" description="Disordered" evidence="5">
    <location>
        <begin position="1"/>
        <end position="82"/>
    </location>
</feature>
<dbReference type="InterPro" id="IPR035979">
    <property type="entry name" value="RBD_domain_sf"/>
</dbReference>
<gene>
    <name evidence="8" type="ORF">QJS10_CPB14g00468</name>
</gene>
<dbReference type="PROSITE" id="PS50961">
    <property type="entry name" value="HTH_LA"/>
    <property type="match status" value="1"/>
</dbReference>
<evidence type="ECO:0000256" key="4">
    <source>
        <dbReference type="PROSITE-ProRule" id="PRU00332"/>
    </source>
</evidence>
<reference evidence="8" key="2">
    <citation type="submission" date="2023-06" db="EMBL/GenBank/DDBJ databases">
        <authorList>
            <person name="Ma L."/>
            <person name="Liu K.-W."/>
            <person name="Li Z."/>
            <person name="Hsiao Y.-Y."/>
            <person name="Qi Y."/>
            <person name="Fu T."/>
            <person name="Tang G."/>
            <person name="Zhang D."/>
            <person name="Sun W.-H."/>
            <person name="Liu D.-K."/>
            <person name="Li Y."/>
            <person name="Chen G.-Z."/>
            <person name="Liu X.-D."/>
            <person name="Liao X.-Y."/>
            <person name="Jiang Y.-T."/>
            <person name="Yu X."/>
            <person name="Hao Y."/>
            <person name="Huang J."/>
            <person name="Zhao X.-W."/>
            <person name="Ke S."/>
            <person name="Chen Y.-Y."/>
            <person name="Wu W.-L."/>
            <person name="Hsu J.-L."/>
            <person name="Lin Y.-F."/>
            <person name="Huang M.-D."/>
            <person name="Li C.-Y."/>
            <person name="Huang L."/>
            <person name="Wang Z.-W."/>
            <person name="Zhao X."/>
            <person name="Zhong W.-Y."/>
            <person name="Peng D.-H."/>
            <person name="Ahmad S."/>
            <person name="Lan S."/>
            <person name="Zhang J.-S."/>
            <person name="Tsai W.-C."/>
            <person name="Van De Peer Y."/>
            <person name="Liu Z.-J."/>
        </authorList>
    </citation>
    <scope>NUCLEOTIDE SEQUENCE</scope>
    <source>
        <strain evidence="8">CP</strain>
        <tissue evidence="8">Leaves</tissue>
    </source>
</reference>
<comment type="subcellular location">
    <subcellularLocation>
        <location evidence="1">Nucleus</location>
    </subcellularLocation>
</comment>
<accession>A0AAV9DEV5</accession>
<evidence type="ECO:0000256" key="1">
    <source>
        <dbReference type="ARBA" id="ARBA00004123"/>
    </source>
</evidence>
<keyword evidence="9" id="KW-1185">Reference proteome</keyword>
<dbReference type="AlphaFoldDB" id="A0AAV9DEV5"/>
<dbReference type="InterPro" id="IPR036388">
    <property type="entry name" value="WH-like_DNA-bd_sf"/>
</dbReference>
<evidence type="ECO:0000259" key="6">
    <source>
        <dbReference type="PROSITE" id="PS50102"/>
    </source>
</evidence>
<keyword evidence="3" id="KW-0539">Nucleus</keyword>
<dbReference type="InterPro" id="IPR036390">
    <property type="entry name" value="WH_DNA-bd_sf"/>
</dbReference>
<feature type="domain" description="RRM" evidence="6">
    <location>
        <begin position="174"/>
        <end position="249"/>
    </location>
</feature>
<dbReference type="PANTHER" id="PTHR22792">
    <property type="entry name" value="LUPUS LA PROTEIN-RELATED"/>
    <property type="match status" value="1"/>
</dbReference>
<dbReference type="Gene3D" id="3.30.70.330">
    <property type="match status" value="1"/>
</dbReference>
<evidence type="ECO:0000313" key="9">
    <source>
        <dbReference type="Proteomes" id="UP001180020"/>
    </source>
</evidence>
<evidence type="ECO:0000313" key="8">
    <source>
        <dbReference type="EMBL" id="KAK1299439.1"/>
    </source>
</evidence>